<protein>
    <submittedName>
        <fullName evidence="2">Uncharacterized protein</fullName>
    </submittedName>
</protein>
<accession>A0A0A9HJ82</accession>
<dbReference type="EMBL" id="GBRH01160696">
    <property type="protein sequence ID" value="JAE37200.1"/>
    <property type="molecule type" value="Transcribed_RNA"/>
</dbReference>
<proteinExistence type="predicted"/>
<sequence length="75" mass="8189">MRSIDLSASTITGCRRRRESSVRARASVNRNEWFWRCLPGTGEDAFDFTFPETKLKGRGGRGRGREGVPSGGGGA</sequence>
<evidence type="ECO:0000313" key="2">
    <source>
        <dbReference type="EMBL" id="JAE37200.1"/>
    </source>
</evidence>
<reference evidence="2" key="1">
    <citation type="submission" date="2014-09" db="EMBL/GenBank/DDBJ databases">
        <authorList>
            <person name="Magalhaes I.L.F."/>
            <person name="Oliveira U."/>
            <person name="Santos F.R."/>
            <person name="Vidigal T.H.D.A."/>
            <person name="Brescovit A.D."/>
            <person name="Santos A.J."/>
        </authorList>
    </citation>
    <scope>NUCLEOTIDE SEQUENCE</scope>
    <source>
        <tissue evidence="2">Shoot tissue taken approximately 20 cm above the soil surface</tissue>
    </source>
</reference>
<reference evidence="2" key="2">
    <citation type="journal article" date="2015" name="Data Brief">
        <title>Shoot transcriptome of the giant reed, Arundo donax.</title>
        <authorList>
            <person name="Barrero R.A."/>
            <person name="Guerrero F.D."/>
            <person name="Moolhuijzen P."/>
            <person name="Goolsby J.A."/>
            <person name="Tidwell J."/>
            <person name="Bellgard S.E."/>
            <person name="Bellgard M.I."/>
        </authorList>
    </citation>
    <scope>NUCLEOTIDE SEQUENCE</scope>
    <source>
        <tissue evidence="2">Shoot tissue taken approximately 20 cm above the soil surface</tissue>
    </source>
</reference>
<dbReference type="AlphaFoldDB" id="A0A0A9HJ82"/>
<organism evidence="2">
    <name type="scientific">Arundo donax</name>
    <name type="common">Giant reed</name>
    <name type="synonym">Donax arundinaceus</name>
    <dbReference type="NCBI Taxonomy" id="35708"/>
    <lineage>
        <taxon>Eukaryota</taxon>
        <taxon>Viridiplantae</taxon>
        <taxon>Streptophyta</taxon>
        <taxon>Embryophyta</taxon>
        <taxon>Tracheophyta</taxon>
        <taxon>Spermatophyta</taxon>
        <taxon>Magnoliopsida</taxon>
        <taxon>Liliopsida</taxon>
        <taxon>Poales</taxon>
        <taxon>Poaceae</taxon>
        <taxon>PACMAD clade</taxon>
        <taxon>Arundinoideae</taxon>
        <taxon>Arundineae</taxon>
        <taxon>Arundo</taxon>
    </lineage>
</organism>
<name>A0A0A9HJ82_ARUDO</name>
<feature type="region of interest" description="Disordered" evidence="1">
    <location>
        <begin position="54"/>
        <end position="75"/>
    </location>
</feature>
<evidence type="ECO:0000256" key="1">
    <source>
        <dbReference type="SAM" id="MobiDB-lite"/>
    </source>
</evidence>